<dbReference type="Pfam" id="PF18962">
    <property type="entry name" value="Por_Secre_tail"/>
    <property type="match status" value="1"/>
</dbReference>
<reference evidence="6" key="1">
    <citation type="submission" date="2018-05" db="EMBL/GenBank/DDBJ databases">
        <authorList>
            <person name="Nie L."/>
        </authorList>
    </citation>
    <scope>NUCLEOTIDE SEQUENCE [LARGE SCALE GENOMIC DNA]</scope>
    <source>
        <strain evidence="6">NL</strain>
    </source>
</reference>
<gene>
    <name evidence="5" type="ORF">DLM85_10705</name>
</gene>
<dbReference type="InterPro" id="IPR003961">
    <property type="entry name" value="FN3_dom"/>
</dbReference>
<evidence type="ECO:0000256" key="3">
    <source>
        <dbReference type="SAM" id="SignalP"/>
    </source>
</evidence>
<feature type="domain" description="Fibronectin type-III" evidence="4">
    <location>
        <begin position="1310"/>
        <end position="1398"/>
    </location>
</feature>
<dbReference type="SUPFAM" id="SSF49265">
    <property type="entry name" value="Fibronectin type III"/>
    <property type="match status" value="2"/>
</dbReference>
<dbReference type="CDD" id="cd00063">
    <property type="entry name" value="FN3"/>
    <property type="match status" value="1"/>
</dbReference>
<dbReference type="SMART" id="SM00060">
    <property type="entry name" value="FN3"/>
    <property type="match status" value="3"/>
</dbReference>
<dbReference type="PROSITE" id="PS50853">
    <property type="entry name" value="FN3"/>
    <property type="match status" value="2"/>
</dbReference>
<dbReference type="Pfam" id="PF00041">
    <property type="entry name" value="fn3"/>
    <property type="match status" value="1"/>
</dbReference>
<dbReference type="PANTHER" id="PTHR46708:SF2">
    <property type="entry name" value="FIBRONECTIN TYPE-III DOMAIN-CONTAINING PROTEIN"/>
    <property type="match status" value="1"/>
</dbReference>
<dbReference type="Pfam" id="PF20009">
    <property type="entry name" value="GEVED"/>
    <property type="match status" value="1"/>
</dbReference>
<dbReference type="NCBIfam" id="TIGR04183">
    <property type="entry name" value="Por_Secre_tail"/>
    <property type="match status" value="1"/>
</dbReference>
<dbReference type="Gene3D" id="2.60.40.2700">
    <property type="match status" value="3"/>
</dbReference>
<dbReference type="EMBL" id="QHKM01000003">
    <property type="protein sequence ID" value="RAK66682.1"/>
    <property type="molecule type" value="Genomic_DNA"/>
</dbReference>
<keyword evidence="1" id="KW-0677">Repeat</keyword>
<dbReference type="InterPro" id="IPR036116">
    <property type="entry name" value="FN3_sf"/>
</dbReference>
<dbReference type="InterPro" id="IPR056600">
    <property type="entry name" value="GBD_T9SS_assoc"/>
</dbReference>
<feature type="signal peptide" evidence="3">
    <location>
        <begin position="1"/>
        <end position="35"/>
    </location>
</feature>
<evidence type="ECO:0000256" key="1">
    <source>
        <dbReference type="ARBA" id="ARBA00022737"/>
    </source>
</evidence>
<dbReference type="InterPro" id="IPR045474">
    <property type="entry name" value="GEVED"/>
</dbReference>
<evidence type="ECO:0000259" key="4">
    <source>
        <dbReference type="PROSITE" id="PS50853"/>
    </source>
</evidence>
<name>A0A328BGP2_9BACT</name>
<keyword evidence="6" id="KW-1185">Reference proteome</keyword>
<sequence length="1871" mass="192148">MRTTLRMWSAPAPRRGLRSWWLPMLLWLASASAWAQTVTIGSATVPVVSPATSSYLYGPIYRSGNDAGSTFNYSRYAHLYTAAELGIPTGAVVTELAWLKSDAGTVTGNNTYTVWLENSTSTTLGTTQTWSAISATPTQVYTSTTQQVTGVAGDYFAVTLSQPFTYNGGNLLVLTDWVKQGTASAAVNFVTNAATGFGLGAANSAALTGTTALTTTYGNRRPTLRVTYTPGGPCTAPPTAGTVQASSASVCAGTPVNFSLQGASYGTGMTYQWQSSTNGTTYTNITGATSTSYSVSTLAASTYFRAVLTCSGQSATTPGVQVTVNTPTYATLPVAESFENAWTSACATRDVPTNTWRNTPISGDNSWRRSDDGTAANWSSTSGAYTPAASAGTTSARFHTYNSASGTVGTLDLYVNLSAAGTKVLSFDHINTTGSDTLTVHLSTDGGATFGPALLRRTTSATWSPLNVSTTATSATAVIRFRVRSDFGTTDVGIDNVALDVLSGVPNCATNFLPANNATGVLRSTTITWSGNGGVPTGYDVYFGTTATPPLVSSNQSGTSYTPTATLAANTLYYYQIVPRNSIGPATGCVVNQFTTGSLQTYCNSNLGAYCGAGNANISGVAISNTTLNNPNTTCNTANGSGYTLWPAAGTTTGTLNPGGTYSVSVTTAEAGIISVWFDWNQNGTHEASEWTQVTTASTANTASSVNITVPGTAVSGQTVMRVRTRLTGNTNGAGDACANFGSGETEDYVVTIAPAAACTAPPTAGTTTASATSICSPRVITLGLQGASFGSGLTYQWQSSTNGTTYTNIAGATSSTYTTAGAVATTTYFRAVLTCSGQSANSTPVTVTVTAPTYAALPVAEGFDNAWVDVCATRDAPSNSWRTTAAATDPDASWRRDDDGASASWTSPTYGIYSPTFTNGTNSARFHSGYASAGTIGLMDLYVNMSAAGTKVLSFDYINLSGADSLTVHLSTDGGATFGPALLRRNTTSAWAAQSISTTATSATAVFRFRARGDFGSTDIGVDNLNLRVLPVCSGTPTAGTTTANVTSICSPTAITLGLQGTSFASGLTFQWQSSTNGTTYTNIAGATNQTYVTAPVTATTYFRAVVTCSGQSANSTPVTVTLNAPTYATLPALENFDNTWIDACATRDVPSNNWRMTPSSTDPDASWRRDDDGAAAGWTSPTGGAYAPLFSQGTNSARFHSYYATAGTVGTLDYYVNMSQAGNKRLTFDFINPTGADSLTVHLSTDGGATFGPALLRLNVATAWTNQALPITTTSATAVIRFRGRGDFGLNDIGLDNVRVESATGCLSPAGLTVGTTTSTTAVLNWVNSGSGTYTVEYGPIGFTLGSGTQVTGITGTTTTLTGLTPGTPYQFYVIQNCGTTTSAAGGPVVFNTQITNDDPTGAITLTVGTACTPVSGTNVGATTTTANGYVNPGTGANACGTGTAPKDVWYRFTTAASGPTSTAVRITVTGVPASQLRAFSATSAAGPFTQIGCSANSSTSVAPNLDLTNLTPSTTYYVRVSGYGSTDTQGPFTICAALLPNCQDPVVPTVQSVTSTTASLNWGGVQTSGSTYEIQYGLQGFALGSGTTITGIAGQTATLSTLTASSNYCFYVRQNCGSVNGFSAWVGPTCFTTDAASATNDEPCNAITANVNSTGGLTLVGTTLGATTTVLPGINLPAACSPANAPKDVWFRVTLPAGVTSIQGSFLETTAGMVRLYTAATCSTGFVAVACQASTGNNQAVGRVNFTGLTAGATYYMAVSGYGSNDTRGQFSSIVLAQKGQFAGGNVNIFPNPVAGGAELNIQISGAKSGALHCEVLNALGQVVQTRTAEVRNGNLQQTLTTTGLAKGLYQVRLRIGNDVMVQKVMVD</sequence>
<accession>A0A328BGP2</accession>
<evidence type="ECO:0000313" key="5">
    <source>
        <dbReference type="EMBL" id="RAK66682.1"/>
    </source>
</evidence>
<keyword evidence="3" id="KW-0732">Signal</keyword>
<dbReference type="InterPro" id="IPR050991">
    <property type="entry name" value="ECM_Regulatory_Proteins"/>
</dbReference>
<protein>
    <recommendedName>
        <fullName evidence="4">Fibronectin type-III domain-containing protein</fullName>
    </recommendedName>
</protein>
<feature type="chain" id="PRO_5016341332" description="Fibronectin type-III domain-containing protein" evidence="3">
    <location>
        <begin position="36"/>
        <end position="1871"/>
    </location>
</feature>
<feature type="region of interest" description="Disordered" evidence="2">
    <location>
        <begin position="353"/>
        <end position="373"/>
    </location>
</feature>
<dbReference type="Pfam" id="PF23759">
    <property type="entry name" value="GBD_T9SS_assoc"/>
    <property type="match status" value="1"/>
</dbReference>
<feature type="compositionally biased region" description="Polar residues" evidence="2">
    <location>
        <begin position="353"/>
        <end position="365"/>
    </location>
</feature>
<dbReference type="OrthoDB" id="975384at2"/>
<dbReference type="InterPro" id="IPR026444">
    <property type="entry name" value="Secre_tail"/>
</dbReference>
<evidence type="ECO:0000313" key="6">
    <source>
        <dbReference type="Proteomes" id="UP000248553"/>
    </source>
</evidence>
<proteinExistence type="predicted"/>
<evidence type="ECO:0000256" key="2">
    <source>
        <dbReference type="SAM" id="MobiDB-lite"/>
    </source>
</evidence>
<dbReference type="InterPro" id="IPR013783">
    <property type="entry name" value="Ig-like_fold"/>
</dbReference>
<feature type="compositionally biased region" description="Polar residues" evidence="2">
    <location>
        <begin position="1154"/>
        <end position="1165"/>
    </location>
</feature>
<feature type="region of interest" description="Disordered" evidence="2">
    <location>
        <begin position="1154"/>
        <end position="1176"/>
    </location>
</feature>
<dbReference type="Proteomes" id="UP000248553">
    <property type="component" value="Unassembled WGS sequence"/>
</dbReference>
<dbReference type="PANTHER" id="PTHR46708">
    <property type="entry name" value="TENASCIN"/>
    <property type="match status" value="1"/>
</dbReference>
<organism evidence="5 6">
    <name type="scientific">Hymenobacter edaphi</name>
    <dbReference type="NCBI Taxonomy" id="2211146"/>
    <lineage>
        <taxon>Bacteria</taxon>
        <taxon>Pseudomonadati</taxon>
        <taxon>Bacteroidota</taxon>
        <taxon>Cytophagia</taxon>
        <taxon>Cytophagales</taxon>
        <taxon>Hymenobacteraceae</taxon>
        <taxon>Hymenobacter</taxon>
    </lineage>
</organism>
<dbReference type="Gene3D" id="2.60.40.10">
    <property type="entry name" value="Immunoglobulins"/>
    <property type="match status" value="3"/>
</dbReference>
<feature type="region of interest" description="Disordered" evidence="2">
    <location>
        <begin position="880"/>
        <end position="902"/>
    </location>
</feature>
<comment type="caution">
    <text evidence="5">The sequence shown here is derived from an EMBL/GenBank/DDBJ whole genome shotgun (WGS) entry which is preliminary data.</text>
</comment>
<feature type="domain" description="Fibronectin type-III" evidence="4">
    <location>
        <begin position="1547"/>
        <end position="1639"/>
    </location>
</feature>